<accession>A0A5C3P026</accession>
<feature type="compositionally biased region" description="Polar residues" evidence="1">
    <location>
        <begin position="95"/>
        <end position="106"/>
    </location>
</feature>
<evidence type="ECO:0000256" key="1">
    <source>
        <dbReference type="SAM" id="MobiDB-lite"/>
    </source>
</evidence>
<evidence type="ECO:0000256" key="2">
    <source>
        <dbReference type="SAM" id="SignalP"/>
    </source>
</evidence>
<feature type="chain" id="PRO_5023004514" description="Secreted protein" evidence="2">
    <location>
        <begin position="26"/>
        <end position="106"/>
    </location>
</feature>
<dbReference type="EMBL" id="ML211535">
    <property type="protein sequence ID" value="TFK81978.1"/>
    <property type="molecule type" value="Genomic_DNA"/>
</dbReference>
<name>A0A5C3P026_9APHY</name>
<gene>
    <name evidence="3" type="ORF">K466DRAFT_317955</name>
</gene>
<feature type="signal peptide" evidence="2">
    <location>
        <begin position="1"/>
        <end position="25"/>
    </location>
</feature>
<sequence length="106" mass="11268">MQIRRRWRTSAALSVRLMAGQVAVAASDAERAPGVESENISFKTGEWSARIPLKTRHPVSSATIITFSSSYQNSSSLLRFSPPFASSDVPDAPSTLASGSSSPARA</sequence>
<evidence type="ECO:0008006" key="5">
    <source>
        <dbReference type="Google" id="ProtNLM"/>
    </source>
</evidence>
<organism evidence="3 4">
    <name type="scientific">Polyporus arcularius HHB13444</name>
    <dbReference type="NCBI Taxonomy" id="1314778"/>
    <lineage>
        <taxon>Eukaryota</taxon>
        <taxon>Fungi</taxon>
        <taxon>Dikarya</taxon>
        <taxon>Basidiomycota</taxon>
        <taxon>Agaricomycotina</taxon>
        <taxon>Agaricomycetes</taxon>
        <taxon>Polyporales</taxon>
        <taxon>Polyporaceae</taxon>
        <taxon>Polyporus</taxon>
    </lineage>
</organism>
<keyword evidence="2" id="KW-0732">Signal</keyword>
<protein>
    <recommendedName>
        <fullName evidence="5">Secreted protein</fullName>
    </recommendedName>
</protein>
<keyword evidence="4" id="KW-1185">Reference proteome</keyword>
<evidence type="ECO:0000313" key="4">
    <source>
        <dbReference type="Proteomes" id="UP000308197"/>
    </source>
</evidence>
<proteinExistence type="predicted"/>
<dbReference type="Proteomes" id="UP000308197">
    <property type="component" value="Unassembled WGS sequence"/>
</dbReference>
<feature type="region of interest" description="Disordered" evidence="1">
    <location>
        <begin position="86"/>
        <end position="106"/>
    </location>
</feature>
<reference evidence="3 4" key="1">
    <citation type="journal article" date="2019" name="Nat. Ecol. Evol.">
        <title>Megaphylogeny resolves global patterns of mushroom evolution.</title>
        <authorList>
            <person name="Varga T."/>
            <person name="Krizsan K."/>
            <person name="Foldi C."/>
            <person name="Dima B."/>
            <person name="Sanchez-Garcia M."/>
            <person name="Sanchez-Ramirez S."/>
            <person name="Szollosi G.J."/>
            <person name="Szarkandi J.G."/>
            <person name="Papp V."/>
            <person name="Albert L."/>
            <person name="Andreopoulos W."/>
            <person name="Angelini C."/>
            <person name="Antonin V."/>
            <person name="Barry K.W."/>
            <person name="Bougher N.L."/>
            <person name="Buchanan P."/>
            <person name="Buyck B."/>
            <person name="Bense V."/>
            <person name="Catcheside P."/>
            <person name="Chovatia M."/>
            <person name="Cooper J."/>
            <person name="Damon W."/>
            <person name="Desjardin D."/>
            <person name="Finy P."/>
            <person name="Geml J."/>
            <person name="Haridas S."/>
            <person name="Hughes K."/>
            <person name="Justo A."/>
            <person name="Karasinski D."/>
            <person name="Kautmanova I."/>
            <person name="Kiss B."/>
            <person name="Kocsube S."/>
            <person name="Kotiranta H."/>
            <person name="LaButti K.M."/>
            <person name="Lechner B.E."/>
            <person name="Liimatainen K."/>
            <person name="Lipzen A."/>
            <person name="Lukacs Z."/>
            <person name="Mihaltcheva S."/>
            <person name="Morgado L.N."/>
            <person name="Niskanen T."/>
            <person name="Noordeloos M.E."/>
            <person name="Ohm R.A."/>
            <person name="Ortiz-Santana B."/>
            <person name="Ovrebo C."/>
            <person name="Racz N."/>
            <person name="Riley R."/>
            <person name="Savchenko A."/>
            <person name="Shiryaev A."/>
            <person name="Soop K."/>
            <person name="Spirin V."/>
            <person name="Szebenyi C."/>
            <person name="Tomsovsky M."/>
            <person name="Tulloss R.E."/>
            <person name="Uehling J."/>
            <person name="Grigoriev I.V."/>
            <person name="Vagvolgyi C."/>
            <person name="Papp T."/>
            <person name="Martin F.M."/>
            <person name="Miettinen O."/>
            <person name="Hibbett D.S."/>
            <person name="Nagy L.G."/>
        </authorList>
    </citation>
    <scope>NUCLEOTIDE SEQUENCE [LARGE SCALE GENOMIC DNA]</scope>
    <source>
        <strain evidence="3 4">HHB13444</strain>
    </source>
</reference>
<dbReference type="AlphaFoldDB" id="A0A5C3P026"/>
<evidence type="ECO:0000313" key="3">
    <source>
        <dbReference type="EMBL" id="TFK81978.1"/>
    </source>
</evidence>
<dbReference type="InParanoid" id="A0A5C3P026"/>